<protein>
    <submittedName>
        <fullName evidence="1">T9SS type B sorting domain-containing protein</fullName>
    </submittedName>
</protein>
<organism evidence="1 2">
    <name type="scientific">Flavobacterium azooxidireducens</name>
    <dbReference type="NCBI Taxonomy" id="1871076"/>
    <lineage>
        <taxon>Bacteria</taxon>
        <taxon>Pseudomonadati</taxon>
        <taxon>Bacteroidota</taxon>
        <taxon>Flavobacteriia</taxon>
        <taxon>Flavobacteriales</taxon>
        <taxon>Flavobacteriaceae</taxon>
        <taxon>Flavobacterium</taxon>
    </lineage>
</organism>
<dbReference type="PANTHER" id="PTHR35580">
    <property type="entry name" value="CELL SURFACE GLYCOPROTEIN (S-LAYER PROTEIN)-LIKE PROTEIN"/>
    <property type="match status" value="1"/>
</dbReference>
<sequence>MGQGFDWVYATKGVVGQDLIPGSPVTHLVTNSSNHIYAIGRHNGHSDFGDGQEEIFFSTGSITSGFLVKLDESKNILWAKNWKLGGHYLFTSIKLDENENIFISGSTRPHVSTLYFDPNPPNPFFPNILSPTYEDLSKDQIYGFVLKLDKYGNYIDTILFEDTFIYDIELDSNNDLVAVGYTILYSDNIFIDHIVEWGYITKLDNNLTTIWEKTFDNQNSNSYNGLSEIEIDSQNNIYCTGFYRNNFMFGNTVLEQVPADEYITSEFILKLLPNLDENWIIDLLDYSVTKMKIDESDTIFFSANYTEPFSIQFNNTNISDLPPSNDLSYNSVLFKADTNGNHIWNTPLFGPGDQRLMDFTFNNLGELIMPIKSKYNQLFYRNEDTTIEVENASALLLKANLNGELIDYKLLFENTIEDRVNVNTVSTDTEDNILLGGYFSRETDFDPHPFNDYILSTDIFEIEDTGWFYYETRAYVLKLTNCDIVPLFEDTYEFCFGTTPNPVIADIKPKALNVKWYSSMVSSTPLSDDFEVIDGQTYFYENIVENCPNFERLPVIMTIFVPPPPVFNTLQPCYVEDLMLSDLSIEGQNITFYDSIDGDSIPSSTAIIPETTYYVSQTINECESERIPIIISDLLGASLNQYTLTFCKEDEEGVFEVINLSDYNNFFLPSGALASDFDFSYHNSFEDANGNLNLITNYQNYQVTNQTIFIRIYSEQNSCFKITELVIQFSTPPTIENIITEDWTDSNNTITVLPNDENFWYSLDGITYQNSNYFENVLAGEYNIYIKNESNCVGIAEKIYLLNYPKFFTPNGDGLNDQWRVKFSEFQELFQVEIYDRYGKFIKSFDKNSIGWDGKHNGINLPSSDYWFKIIRISDKEIIYRGHFSLKR</sequence>
<gene>
    <name evidence="1" type="ORF">M0M57_05600</name>
</gene>
<dbReference type="InterPro" id="IPR026341">
    <property type="entry name" value="T9SS_type_B"/>
</dbReference>
<evidence type="ECO:0000313" key="1">
    <source>
        <dbReference type="EMBL" id="UPQ80310.1"/>
    </source>
</evidence>
<keyword evidence="2" id="KW-1185">Reference proteome</keyword>
<dbReference type="NCBIfam" id="TIGR04131">
    <property type="entry name" value="Bac_Flav_CTERM"/>
    <property type="match status" value="1"/>
</dbReference>
<accession>A0ABY4KIV4</accession>
<name>A0ABY4KIV4_9FLAO</name>
<reference evidence="1" key="1">
    <citation type="submission" date="2022-04" db="EMBL/GenBank/DDBJ databases">
        <title>Consumption of N2O by Flavobacterium azooxidireducens sp. nov. isolated from Decomposing Leaf Litter of Phragmites australis (Cav.).</title>
        <authorList>
            <person name="Behrendt U."/>
            <person name="Spanner T."/>
            <person name="Augustin J."/>
            <person name="Horn M.A."/>
            <person name="Kolb S."/>
            <person name="Ulrich A."/>
        </authorList>
    </citation>
    <scope>NUCLEOTIDE SEQUENCE</scope>
    <source>
        <strain evidence="1">IGB 4-14</strain>
    </source>
</reference>
<proteinExistence type="predicted"/>
<dbReference type="RefSeq" id="WP_248436152.1">
    <property type="nucleotide sequence ID" value="NZ_CP096205.1"/>
</dbReference>
<dbReference type="PANTHER" id="PTHR35580:SF1">
    <property type="entry name" value="PHYTASE-LIKE DOMAIN-CONTAINING PROTEIN"/>
    <property type="match status" value="1"/>
</dbReference>
<dbReference type="Proteomes" id="UP000830583">
    <property type="component" value="Chromosome"/>
</dbReference>
<dbReference type="InterPro" id="IPR052918">
    <property type="entry name" value="Motility_Chemotaxis_Reg"/>
</dbReference>
<dbReference type="Pfam" id="PF13585">
    <property type="entry name" value="CHU_C"/>
    <property type="match status" value="1"/>
</dbReference>
<dbReference type="EMBL" id="CP096205">
    <property type="protein sequence ID" value="UPQ80310.1"/>
    <property type="molecule type" value="Genomic_DNA"/>
</dbReference>
<evidence type="ECO:0000313" key="2">
    <source>
        <dbReference type="Proteomes" id="UP000830583"/>
    </source>
</evidence>